<reference evidence="2" key="1">
    <citation type="journal article" date="2019" name="Int. J. Syst. Evol. Microbiol.">
        <title>The Global Catalogue of Microorganisms (GCM) 10K type strain sequencing project: providing services to taxonomists for standard genome sequencing and annotation.</title>
        <authorList>
            <consortium name="The Broad Institute Genomics Platform"/>
            <consortium name="The Broad Institute Genome Sequencing Center for Infectious Disease"/>
            <person name="Wu L."/>
            <person name="Ma J."/>
        </authorList>
    </citation>
    <scope>NUCLEOTIDE SEQUENCE [LARGE SCALE GENOMIC DNA]</scope>
    <source>
        <strain evidence="2">CCM 7043</strain>
    </source>
</reference>
<evidence type="ECO:0000313" key="1">
    <source>
        <dbReference type="EMBL" id="MFD1518236.1"/>
    </source>
</evidence>
<proteinExistence type="predicted"/>
<protein>
    <submittedName>
        <fullName evidence="1">Uncharacterized protein</fullName>
    </submittedName>
</protein>
<gene>
    <name evidence="1" type="ORF">ACFSJD_12090</name>
</gene>
<dbReference type="RefSeq" id="WP_344720394.1">
    <property type="nucleotide sequence ID" value="NZ_BAAAUS010000006.1"/>
</dbReference>
<organism evidence="1 2">
    <name type="scientific">Pseudonocardia yunnanensis</name>
    <dbReference type="NCBI Taxonomy" id="58107"/>
    <lineage>
        <taxon>Bacteria</taxon>
        <taxon>Bacillati</taxon>
        <taxon>Actinomycetota</taxon>
        <taxon>Actinomycetes</taxon>
        <taxon>Pseudonocardiales</taxon>
        <taxon>Pseudonocardiaceae</taxon>
        <taxon>Pseudonocardia</taxon>
    </lineage>
</organism>
<dbReference type="SUPFAM" id="SSF52096">
    <property type="entry name" value="ClpP/crotonase"/>
    <property type="match status" value="1"/>
</dbReference>
<accession>A0ABW4ERE6</accession>
<name>A0ABW4ERE6_9PSEU</name>
<dbReference type="InterPro" id="IPR029045">
    <property type="entry name" value="ClpP/crotonase-like_dom_sf"/>
</dbReference>
<dbReference type="EMBL" id="JBHUCO010000012">
    <property type="protein sequence ID" value="MFD1518236.1"/>
    <property type="molecule type" value="Genomic_DNA"/>
</dbReference>
<evidence type="ECO:0000313" key="2">
    <source>
        <dbReference type="Proteomes" id="UP001597114"/>
    </source>
</evidence>
<comment type="caution">
    <text evidence="1">The sequence shown here is derived from an EMBL/GenBank/DDBJ whole genome shotgun (WGS) entry which is preliminary data.</text>
</comment>
<sequence>MRRLIARVADFLRAVRLSPVLTVAMLNGACLGAGSRTRLSGSGFPR</sequence>
<dbReference type="Proteomes" id="UP001597114">
    <property type="component" value="Unassembled WGS sequence"/>
</dbReference>
<keyword evidence="2" id="KW-1185">Reference proteome</keyword>